<protein>
    <recommendedName>
        <fullName evidence="1">Glycosyltransferase subfamily 4-like N-terminal domain-containing protein</fullName>
    </recommendedName>
</protein>
<reference evidence="3" key="1">
    <citation type="submission" date="2017-11" db="EMBL/GenBank/DDBJ databases">
        <title>The complete genome sequence of Sphingopyxis pomeranensis sp. nov. strain WS5A3p.</title>
        <authorList>
            <person name="Kaminski M.A."/>
        </authorList>
    </citation>
    <scope>NUCLEOTIDE SEQUENCE [LARGE SCALE GENOMIC DNA]</scope>
    <source>
        <strain evidence="3">WS5A3p</strain>
    </source>
</reference>
<dbReference type="AlphaFoldDB" id="A0A2S8B0I4"/>
<dbReference type="EMBL" id="PHFW01000003">
    <property type="protein sequence ID" value="PQM25863.1"/>
    <property type="molecule type" value="Genomic_DNA"/>
</dbReference>
<comment type="caution">
    <text evidence="2">The sequence shown here is derived from an EMBL/GenBank/DDBJ whole genome shotgun (WGS) entry which is preliminary data.</text>
</comment>
<dbReference type="Pfam" id="PF13439">
    <property type="entry name" value="Glyco_transf_4"/>
    <property type="match status" value="1"/>
</dbReference>
<evidence type="ECO:0000313" key="2">
    <source>
        <dbReference type="EMBL" id="PQM25863.1"/>
    </source>
</evidence>
<dbReference type="InterPro" id="IPR028098">
    <property type="entry name" value="Glyco_trans_4-like_N"/>
</dbReference>
<gene>
    <name evidence="2" type="ORF">CVO77_12145</name>
</gene>
<dbReference type="Gene3D" id="3.40.50.2000">
    <property type="entry name" value="Glycogen Phosphorylase B"/>
    <property type="match status" value="2"/>
</dbReference>
<dbReference type="RefSeq" id="WP_105999285.1">
    <property type="nucleotide sequence ID" value="NZ_CM009578.1"/>
</dbReference>
<feature type="domain" description="Glycosyltransferase subfamily 4-like N-terminal" evidence="1">
    <location>
        <begin position="45"/>
        <end position="234"/>
    </location>
</feature>
<evidence type="ECO:0000259" key="1">
    <source>
        <dbReference type="Pfam" id="PF13439"/>
    </source>
</evidence>
<dbReference type="OrthoDB" id="9787293at2"/>
<organism evidence="2 3">
    <name type="scientific">Sphingopyxis lindanitolerans</name>
    <dbReference type="NCBI Taxonomy" id="2054227"/>
    <lineage>
        <taxon>Bacteria</taxon>
        <taxon>Pseudomonadati</taxon>
        <taxon>Pseudomonadota</taxon>
        <taxon>Alphaproteobacteria</taxon>
        <taxon>Sphingomonadales</taxon>
        <taxon>Sphingomonadaceae</taxon>
        <taxon>Sphingopyxis</taxon>
    </lineage>
</organism>
<sequence>MGTDALDSMPFRAGEAPCPDAGKHLLIVSYWFPPANAVGASRPVAIARHFADRGWRVTVVAGAASAVPQTFAADMTGFAVHHVPDSWLTRWSSFRGERTVGAQRLSTALRLMSWPDHYWPVAHAMKRRAFALLRDGPRPDVVLSTALPFSVHAAARAVARRTGALFVADNRDIWARNPYKWTAPFYAPFEPGHERRMLSSADLIVAVSEGMSDYYRTVYPDLSDRILTVTNGVDKGSEVAGRHLGTPPRLQLVYTGILYGERRDVTPLLRAAQGLGRPVAIDFYGSEPEIVHQLAAEFPGLAIADRGKVPRAEALRAQAEADATVLVVGTDPWEDTLLPGKLFEYVGSGRPIIALANDDSDSGRIIARHKLGIATTNEADIANFLTLLAEQGMASRGSVPGELTRAHQLGILEDRLAAMMPG</sequence>
<dbReference type="SUPFAM" id="SSF53756">
    <property type="entry name" value="UDP-Glycosyltransferase/glycogen phosphorylase"/>
    <property type="match status" value="1"/>
</dbReference>
<name>A0A2S8B0I4_9SPHN</name>
<accession>A0A2S8B0I4</accession>
<dbReference type="GO" id="GO:0016757">
    <property type="term" value="F:glycosyltransferase activity"/>
    <property type="evidence" value="ECO:0007669"/>
    <property type="project" value="UniProtKB-ARBA"/>
</dbReference>
<dbReference type="Proteomes" id="UP000238954">
    <property type="component" value="Chromosome"/>
</dbReference>
<evidence type="ECO:0000313" key="3">
    <source>
        <dbReference type="Proteomes" id="UP000238954"/>
    </source>
</evidence>
<keyword evidence="3" id="KW-1185">Reference proteome</keyword>
<proteinExistence type="predicted"/>